<accession>A0A9W8E1N1</accession>
<dbReference type="Proteomes" id="UP001150569">
    <property type="component" value="Unassembled WGS sequence"/>
</dbReference>
<evidence type="ECO:0000259" key="4">
    <source>
        <dbReference type="PROSITE" id="PS50118"/>
    </source>
</evidence>
<feature type="region of interest" description="Disordered" evidence="3">
    <location>
        <begin position="263"/>
        <end position="325"/>
    </location>
</feature>
<dbReference type="PANTHER" id="PTHR48112">
    <property type="entry name" value="HIGH MOBILITY GROUP PROTEIN DSP1"/>
    <property type="match status" value="1"/>
</dbReference>
<dbReference type="EMBL" id="JANBPT010000058">
    <property type="protein sequence ID" value="KAJ1928818.1"/>
    <property type="molecule type" value="Genomic_DNA"/>
</dbReference>
<comment type="caution">
    <text evidence="5">The sequence shown here is derived from an EMBL/GenBank/DDBJ whole genome shotgun (WGS) entry which is preliminary data.</text>
</comment>
<name>A0A9W8E1N1_9FUNG</name>
<feature type="compositionally biased region" description="Acidic residues" evidence="3">
    <location>
        <begin position="299"/>
        <end position="325"/>
    </location>
</feature>
<reference evidence="5" key="1">
    <citation type="submission" date="2022-07" db="EMBL/GenBank/DDBJ databases">
        <title>Phylogenomic reconstructions and comparative analyses of Kickxellomycotina fungi.</title>
        <authorList>
            <person name="Reynolds N.K."/>
            <person name="Stajich J.E."/>
            <person name="Barry K."/>
            <person name="Grigoriev I.V."/>
            <person name="Crous P."/>
            <person name="Smith M.E."/>
        </authorList>
    </citation>
    <scope>NUCLEOTIDE SEQUENCE</scope>
    <source>
        <strain evidence="5">RSA 861</strain>
    </source>
</reference>
<dbReference type="InterPro" id="IPR036910">
    <property type="entry name" value="HMG_box_dom_sf"/>
</dbReference>
<evidence type="ECO:0000313" key="5">
    <source>
        <dbReference type="EMBL" id="KAJ1928818.1"/>
    </source>
</evidence>
<dbReference type="GO" id="GO:0003677">
    <property type="term" value="F:DNA binding"/>
    <property type="evidence" value="ECO:0007669"/>
    <property type="project" value="UniProtKB-UniRule"/>
</dbReference>
<dbReference type="GO" id="GO:0005634">
    <property type="term" value="C:nucleus"/>
    <property type="evidence" value="ECO:0007669"/>
    <property type="project" value="UniProtKB-UniRule"/>
</dbReference>
<dbReference type="CDD" id="cd22012">
    <property type="entry name" value="HMG-box_ABF2_IXR1-like_rpt2"/>
    <property type="match status" value="1"/>
</dbReference>
<keyword evidence="1 2" id="KW-0238">DNA-binding</keyword>
<keyword evidence="2" id="KW-0539">Nucleus</keyword>
<evidence type="ECO:0000256" key="2">
    <source>
        <dbReference type="PROSITE-ProRule" id="PRU00267"/>
    </source>
</evidence>
<dbReference type="SUPFAM" id="SSF47095">
    <property type="entry name" value="HMG-box"/>
    <property type="match status" value="1"/>
</dbReference>
<feature type="domain" description="HMG box" evidence="4">
    <location>
        <begin position="188"/>
        <end position="256"/>
    </location>
</feature>
<feature type="DNA-binding region" description="HMG box" evidence="2">
    <location>
        <begin position="188"/>
        <end position="256"/>
    </location>
</feature>
<evidence type="ECO:0000313" key="6">
    <source>
        <dbReference type="Proteomes" id="UP001150569"/>
    </source>
</evidence>
<dbReference type="OrthoDB" id="1919336at2759"/>
<dbReference type="InterPro" id="IPR009071">
    <property type="entry name" value="HMG_box_dom"/>
</dbReference>
<keyword evidence="6" id="KW-1185">Reference proteome</keyword>
<dbReference type="SMART" id="SM00398">
    <property type="entry name" value="HMG"/>
    <property type="match status" value="1"/>
</dbReference>
<evidence type="ECO:0000256" key="3">
    <source>
        <dbReference type="SAM" id="MobiDB-lite"/>
    </source>
</evidence>
<organism evidence="5 6">
    <name type="scientific">Tieghemiomyces parasiticus</name>
    <dbReference type="NCBI Taxonomy" id="78921"/>
    <lineage>
        <taxon>Eukaryota</taxon>
        <taxon>Fungi</taxon>
        <taxon>Fungi incertae sedis</taxon>
        <taxon>Zoopagomycota</taxon>
        <taxon>Kickxellomycotina</taxon>
        <taxon>Dimargaritomycetes</taxon>
        <taxon>Dimargaritales</taxon>
        <taxon>Dimargaritaceae</taxon>
        <taxon>Tieghemiomyces</taxon>
    </lineage>
</organism>
<protein>
    <submittedName>
        <fullName evidence="5">Non-histone protein</fullName>
    </submittedName>
</protein>
<evidence type="ECO:0000256" key="1">
    <source>
        <dbReference type="ARBA" id="ARBA00023125"/>
    </source>
</evidence>
<sequence length="325" mass="35930">MSSTTFNKVMEVKALAEQCAASEAYKNTTSGEKEAITEAQFRTMSYAMATSRLKMKLRRLKADLRIKQEVVHLDPSAIDRAGILRLLAQKPSLQAAVDAEDHEILRTGRYQPEVWASYITAEEVDELFSSDDDISAAALAFHLQPQHPYSFADDFGGETDTAAHSSHEVEGPLKKKRRTRRPKDPNAPKKPQNAYFRYRDQELARLKAVHGNDSSTDLTRLISDNWNQLPSVEKQPYYDAYHREYDEYRTTAKAEKAAGIAEAASSVPAADIPERPLSAEGSAAPRSPGDDDGSLLADPADEEEALGDEEEEGDIELGSDVPDEG</sequence>
<proteinExistence type="predicted"/>
<dbReference type="AlphaFoldDB" id="A0A9W8E1N1"/>
<dbReference type="InterPro" id="IPR050342">
    <property type="entry name" value="HMGB"/>
</dbReference>
<dbReference type="PROSITE" id="PS50118">
    <property type="entry name" value="HMG_BOX_2"/>
    <property type="match status" value="1"/>
</dbReference>
<dbReference type="Pfam" id="PF00505">
    <property type="entry name" value="HMG_box"/>
    <property type="match status" value="1"/>
</dbReference>
<dbReference type="Gene3D" id="1.10.30.10">
    <property type="entry name" value="High mobility group box domain"/>
    <property type="match status" value="1"/>
</dbReference>
<gene>
    <name evidence="5" type="primary">NHP10_1</name>
    <name evidence="5" type="ORF">IWQ60_001721</name>
</gene>
<feature type="region of interest" description="Disordered" evidence="3">
    <location>
        <begin position="152"/>
        <end position="196"/>
    </location>
</feature>